<dbReference type="EMBL" id="MQUR01000013">
    <property type="protein sequence ID" value="OLZ70158.1"/>
    <property type="molecule type" value="Genomic_DNA"/>
</dbReference>
<evidence type="ECO:0000313" key="2">
    <source>
        <dbReference type="EMBL" id="OLZ70158.1"/>
    </source>
</evidence>
<dbReference type="Proteomes" id="UP000187151">
    <property type="component" value="Unassembled WGS sequence"/>
</dbReference>
<organism evidence="2 3">
    <name type="scientific">Streptomyces amritsarensis</name>
    <dbReference type="NCBI Taxonomy" id="681158"/>
    <lineage>
        <taxon>Bacteria</taxon>
        <taxon>Bacillati</taxon>
        <taxon>Actinomycetota</taxon>
        <taxon>Actinomycetes</taxon>
        <taxon>Kitasatosporales</taxon>
        <taxon>Streptomycetaceae</taxon>
        <taxon>Streptomyces</taxon>
    </lineage>
</organism>
<name>A0ABX3G5X4_9ACTN</name>
<reference evidence="2 3" key="1">
    <citation type="submission" date="2016-01" db="EMBL/GenBank/DDBJ databases">
        <title>Streptomyces amritsarensis strain MTCC 11845 genome sequencing and assembly.</title>
        <authorList>
            <person name="Sharma D."/>
            <person name="Nair G.R."/>
            <person name="Kaur G."/>
            <person name="Manhas R.K."/>
            <person name="Mayilraj S."/>
        </authorList>
    </citation>
    <scope>NUCLEOTIDE SEQUENCE [LARGE SCALE GENOMIC DNA]</scope>
    <source>
        <strain evidence="2 3">MTCC 11845</strain>
    </source>
</reference>
<evidence type="ECO:0000313" key="3">
    <source>
        <dbReference type="Proteomes" id="UP000187151"/>
    </source>
</evidence>
<gene>
    <name evidence="2" type="ORF">AVW11_08350</name>
</gene>
<protein>
    <submittedName>
        <fullName evidence="2">Uncharacterized protein</fullName>
    </submittedName>
</protein>
<feature type="region of interest" description="Disordered" evidence="1">
    <location>
        <begin position="67"/>
        <end position="96"/>
    </location>
</feature>
<proteinExistence type="predicted"/>
<feature type="region of interest" description="Disordered" evidence="1">
    <location>
        <begin position="124"/>
        <end position="156"/>
    </location>
</feature>
<feature type="region of interest" description="Disordered" evidence="1">
    <location>
        <begin position="1"/>
        <end position="20"/>
    </location>
</feature>
<accession>A0ABX3G5X4</accession>
<comment type="caution">
    <text evidence="2">The sequence shown here is derived from an EMBL/GenBank/DDBJ whole genome shotgun (WGS) entry which is preliminary data.</text>
</comment>
<evidence type="ECO:0000256" key="1">
    <source>
        <dbReference type="SAM" id="MobiDB-lite"/>
    </source>
</evidence>
<feature type="compositionally biased region" description="Low complexity" evidence="1">
    <location>
        <begin position="140"/>
        <end position="149"/>
    </location>
</feature>
<feature type="compositionally biased region" description="Gly residues" evidence="1">
    <location>
        <begin position="129"/>
        <end position="139"/>
    </location>
</feature>
<sequence length="156" mass="15414">MQQAHQSEGDPAEQALHAEVLGEARLVGAQQGAGEVGEGVDAVGVDREQPQFHEVAQELREHLGVRAGPFGRRRGGAASFSHQVGDAEGGGHADGVGLEEVGHVEEGLGVCAAVGHSPGLPVVEVRGSMGTGPGSGAGTVPGSQVRARGPGAGGGP</sequence>
<keyword evidence="3" id="KW-1185">Reference proteome</keyword>